<evidence type="ECO:0000313" key="3">
    <source>
        <dbReference type="EMBL" id="KAK4207870.1"/>
    </source>
</evidence>
<dbReference type="PANTHER" id="PTHR40619">
    <property type="entry name" value="FUNGAL STAND N-TERMINAL GOODBYE DOMAIN-CONTAINING PROTEIN"/>
    <property type="match status" value="1"/>
</dbReference>
<dbReference type="PANTHER" id="PTHR40619:SF3">
    <property type="entry name" value="FUNGAL STAND N-TERMINAL GOODBYE DOMAIN-CONTAINING PROTEIN"/>
    <property type="match status" value="1"/>
</dbReference>
<evidence type="ECO:0000256" key="1">
    <source>
        <dbReference type="SAM" id="Coils"/>
    </source>
</evidence>
<feature type="compositionally biased region" description="Acidic residues" evidence="2">
    <location>
        <begin position="835"/>
        <end position="846"/>
    </location>
</feature>
<name>A0AAN6XWG6_9PEZI</name>
<feature type="compositionally biased region" description="Basic residues" evidence="2">
    <location>
        <begin position="802"/>
        <end position="819"/>
    </location>
</feature>
<evidence type="ECO:0000256" key="2">
    <source>
        <dbReference type="SAM" id="MobiDB-lite"/>
    </source>
</evidence>
<feature type="coiled-coil region" evidence="1">
    <location>
        <begin position="279"/>
        <end position="306"/>
    </location>
</feature>
<dbReference type="EMBL" id="MU858269">
    <property type="protein sequence ID" value="KAK4207870.1"/>
    <property type="molecule type" value="Genomic_DNA"/>
</dbReference>
<organism evidence="3 4">
    <name type="scientific">Rhypophila decipiens</name>
    <dbReference type="NCBI Taxonomy" id="261697"/>
    <lineage>
        <taxon>Eukaryota</taxon>
        <taxon>Fungi</taxon>
        <taxon>Dikarya</taxon>
        <taxon>Ascomycota</taxon>
        <taxon>Pezizomycotina</taxon>
        <taxon>Sordariomycetes</taxon>
        <taxon>Sordariomycetidae</taxon>
        <taxon>Sordariales</taxon>
        <taxon>Naviculisporaceae</taxon>
        <taxon>Rhypophila</taxon>
    </lineage>
</organism>
<sequence>MDPPGLGIYRRRTLTNSAAEFVETRVGMDTVAQIVDSDYMDELQAVSEFVPELDQFVPKGIVIDVTKCYDESQKRMVKFQHTLHSFVRLLRERNVDNELNVEIKDPEDLTMADALDIIGKIQEGRNSKQVKSCKDFIHKCYRKAESKRAVAEAVLSMIPNDAYGSVISGGFTLILAAVEKHAEHRKAMQTFLAEIPDQLERIHRLSQLHLNSLRVHAQRDAVLVAIFVVLERIVDHLTQSWRGKVKNKVKVIFGNSKSKSSTDLVAVTGSATPDPSESKQTVTEALEDLRAQVDLFQHEVEMANSERLGRVENTSAFVKEGIVAIAKELRESRVELEQNRTWIEKFMTGSHAAAAHNRAIENRRASEERSQKELMHLLFTTLYQFHASNPAFDPKTGQLNFEEVAREERRRLQETARDTAPAAPPSFQKSNKEIFTDWLDRLMTKTGLPTHDFLEDAALILTSKSKLDHDQIDQCNYIMWTAPEYKTWLQINASSQNSGCQLLNINPQSTTGNQSINSLSFTTARTAITLRMQQSHFHQNQLQSHSPNWPVLAFFCRQRTMTSRNVDISGPPALIRSLCAQLTEWIVLFRPNIELARIKDLFRGAMKKLPNLNALTSLRALLLLLKEHEILEYQKMVAQCLNQGREPARSRLPQPLTIWILIDGLSYISIGSGGSTADSHGMVSDLWNVISDVTRPRTNQKGERVWPGVMVKLLVTDAFGNSPLRRITGPEVSNIHVPGQPTVAGGTRGVLNGGIQMKGDIGALVKSYLDTSANTENRDFDKNITEEGKKKEKSSNSTGSKQRARKGSQKSRSKGKGKGASRGESDSDTDRSESEEKDNDYDDGGDQEARGEKNRSASRLDTSTKDVKKSKKHSARKEGAGKAKRSNVETESESGIESEAGEESAAFSSDFEKDLDNDTTKRSGKKKLKGAKSNTRKGGKFRGHTALGVGTGSDPNSDGA</sequence>
<feature type="compositionally biased region" description="Basic and acidic residues" evidence="2">
    <location>
        <begin position="779"/>
        <end position="794"/>
    </location>
</feature>
<comment type="caution">
    <text evidence="3">The sequence shown here is derived from an EMBL/GenBank/DDBJ whole genome shotgun (WGS) entry which is preliminary data.</text>
</comment>
<reference evidence="3" key="2">
    <citation type="submission" date="2023-05" db="EMBL/GenBank/DDBJ databases">
        <authorList>
            <consortium name="Lawrence Berkeley National Laboratory"/>
            <person name="Steindorff A."/>
            <person name="Hensen N."/>
            <person name="Bonometti L."/>
            <person name="Westerberg I."/>
            <person name="Brannstrom I.O."/>
            <person name="Guillou S."/>
            <person name="Cros-Aarteil S."/>
            <person name="Calhoun S."/>
            <person name="Haridas S."/>
            <person name="Kuo A."/>
            <person name="Mondo S."/>
            <person name="Pangilinan J."/>
            <person name="Riley R."/>
            <person name="Labutti K."/>
            <person name="Andreopoulos B."/>
            <person name="Lipzen A."/>
            <person name="Chen C."/>
            <person name="Yanf M."/>
            <person name="Daum C."/>
            <person name="Ng V."/>
            <person name="Clum A."/>
            <person name="Ohm R."/>
            <person name="Martin F."/>
            <person name="Silar P."/>
            <person name="Natvig D."/>
            <person name="Lalanne C."/>
            <person name="Gautier V."/>
            <person name="Ament-Velasquez S.L."/>
            <person name="Kruys A."/>
            <person name="Hutchinson M.I."/>
            <person name="Powell A.J."/>
            <person name="Barry K."/>
            <person name="Miller A.N."/>
            <person name="Grigoriev I.V."/>
            <person name="Debuchy R."/>
            <person name="Gladieux P."/>
            <person name="Thoren M.H."/>
            <person name="Johannesson H."/>
        </authorList>
    </citation>
    <scope>NUCLEOTIDE SEQUENCE</scope>
    <source>
        <strain evidence="3">PSN293</strain>
    </source>
</reference>
<protein>
    <submittedName>
        <fullName evidence="3">Uncharacterized protein</fullName>
    </submittedName>
</protein>
<feature type="compositionally biased region" description="Basic and acidic residues" evidence="2">
    <location>
        <begin position="821"/>
        <end position="834"/>
    </location>
</feature>
<proteinExistence type="predicted"/>
<feature type="region of interest" description="Disordered" evidence="2">
    <location>
        <begin position="779"/>
        <end position="960"/>
    </location>
</feature>
<keyword evidence="4" id="KW-1185">Reference proteome</keyword>
<feature type="compositionally biased region" description="Basic residues" evidence="2">
    <location>
        <begin position="922"/>
        <end position="943"/>
    </location>
</feature>
<reference evidence="3" key="1">
    <citation type="journal article" date="2023" name="Mol. Phylogenet. Evol.">
        <title>Genome-scale phylogeny and comparative genomics of the fungal order Sordariales.</title>
        <authorList>
            <person name="Hensen N."/>
            <person name="Bonometti L."/>
            <person name="Westerberg I."/>
            <person name="Brannstrom I.O."/>
            <person name="Guillou S."/>
            <person name="Cros-Aarteil S."/>
            <person name="Calhoun S."/>
            <person name="Haridas S."/>
            <person name="Kuo A."/>
            <person name="Mondo S."/>
            <person name="Pangilinan J."/>
            <person name="Riley R."/>
            <person name="LaButti K."/>
            <person name="Andreopoulos B."/>
            <person name="Lipzen A."/>
            <person name="Chen C."/>
            <person name="Yan M."/>
            <person name="Daum C."/>
            <person name="Ng V."/>
            <person name="Clum A."/>
            <person name="Steindorff A."/>
            <person name="Ohm R.A."/>
            <person name="Martin F."/>
            <person name="Silar P."/>
            <person name="Natvig D.O."/>
            <person name="Lalanne C."/>
            <person name="Gautier V."/>
            <person name="Ament-Velasquez S.L."/>
            <person name="Kruys A."/>
            <person name="Hutchinson M.I."/>
            <person name="Powell A.J."/>
            <person name="Barry K."/>
            <person name="Miller A.N."/>
            <person name="Grigoriev I.V."/>
            <person name="Debuchy R."/>
            <person name="Gladieux P."/>
            <person name="Hiltunen Thoren M."/>
            <person name="Johannesson H."/>
        </authorList>
    </citation>
    <scope>NUCLEOTIDE SEQUENCE</scope>
    <source>
        <strain evidence="3">PSN293</strain>
    </source>
</reference>
<gene>
    <name evidence="3" type="ORF">QBC37DRAFT_85921</name>
</gene>
<dbReference type="AlphaFoldDB" id="A0AAN6XWG6"/>
<keyword evidence="1" id="KW-0175">Coiled coil</keyword>
<evidence type="ECO:0000313" key="4">
    <source>
        <dbReference type="Proteomes" id="UP001301769"/>
    </source>
</evidence>
<feature type="compositionally biased region" description="Basic and acidic residues" evidence="2">
    <location>
        <begin position="910"/>
        <end position="921"/>
    </location>
</feature>
<dbReference type="Proteomes" id="UP001301769">
    <property type="component" value="Unassembled WGS sequence"/>
</dbReference>
<accession>A0AAN6XWG6</accession>
<feature type="compositionally biased region" description="Acidic residues" evidence="2">
    <location>
        <begin position="890"/>
        <end position="902"/>
    </location>
</feature>